<dbReference type="InterPro" id="IPR016024">
    <property type="entry name" value="ARM-type_fold"/>
</dbReference>
<dbReference type="Proteomes" id="UP000559256">
    <property type="component" value="Unassembled WGS sequence"/>
</dbReference>
<gene>
    <name evidence="2" type="ORF">D9758_001610</name>
</gene>
<reference evidence="2 3" key="1">
    <citation type="journal article" date="2020" name="ISME J.">
        <title>Uncovering the hidden diversity of litter-decomposition mechanisms in mushroom-forming fungi.</title>
        <authorList>
            <person name="Floudas D."/>
            <person name="Bentzer J."/>
            <person name="Ahren D."/>
            <person name="Johansson T."/>
            <person name="Persson P."/>
            <person name="Tunlid A."/>
        </authorList>
    </citation>
    <scope>NUCLEOTIDE SEQUENCE [LARGE SCALE GENOMIC DNA]</scope>
    <source>
        <strain evidence="2 3">CBS 291.85</strain>
    </source>
</reference>
<name>A0A8H5GXG3_9AGAR</name>
<organism evidence="2 3">
    <name type="scientific">Tetrapyrgos nigripes</name>
    <dbReference type="NCBI Taxonomy" id="182062"/>
    <lineage>
        <taxon>Eukaryota</taxon>
        <taxon>Fungi</taxon>
        <taxon>Dikarya</taxon>
        <taxon>Basidiomycota</taxon>
        <taxon>Agaricomycotina</taxon>
        <taxon>Agaricomycetes</taxon>
        <taxon>Agaricomycetidae</taxon>
        <taxon>Agaricales</taxon>
        <taxon>Marasmiineae</taxon>
        <taxon>Marasmiaceae</taxon>
        <taxon>Tetrapyrgos</taxon>
    </lineage>
</organism>
<keyword evidence="3" id="KW-1185">Reference proteome</keyword>
<protein>
    <submittedName>
        <fullName evidence="2">Uncharacterized protein</fullName>
    </submittedName>
</protein>
<feature type="compositionally biased region" description="Acidic residues" evidence="1">
    <location>
        <begin position="103"/>
        <end position="112"/>
    </location>
</feature>
<evidence type="ECO:0000313" key="2">
    <source>
        <dbReference type="EMBL" id="KAF5372868.1"/>
    </source>
</evidence>
<dbReference type="Pfam" id="PF08568">
    <property type="entry name" value="Kinetochor_Ybp2"/>
    <property type="match status" value="1"/>
</dbReference>
<evidence type="ECO:0000256" key="1">
    <source>
        <dbReference type="SAM" id="MobiDB-lite"/>
    </source>
</evidence>
<comment type="caution">
    <text evidence="2">The sequence shown here is derived from an EMBL/GenBank/DDBJ whole genome shotgun (WGS) entry which is preliminary data.</text>
</comment>
<dbReference type="AlphaFoldDB" id="A0A8H5GXG3"/>
<sequence length="585" mass="64939">MTTLSNILKTSSSEDLSIDIVALITSAANDDTPKYTLSEIRDALKDANVVQHLDPLNALPSLLPCPDPAAQEIIGLMRADANAKEIVIAVEESLERLHRTALEDGDDEDDEATDNRPNSTLPLSEQILRLLGLLKGGHPQVLAKQFDTDSGRASILASAELVNEVVDWAEKKEGISTEETKAYRNVLTEFIFTALPSLSSTVKSSLSARAFSLCFPRLAFREVIDPTWKTGDQAMQAMVSAYLKVEGTATFSPSLLSPPNQALLILYAHWLMKTADESFSSSTTTKLTYLEVVFPVILQSIQTNHFLEETLSILLLSLHHLQLSKNSAIELSPDLIHPLCTLLPHLAGAHPEPQVRHRTFRVLGMVLKSSPALVRMQVLRELTGPSEQNQESSNDDLEAIEEARRQLMRIAAIGLVKEAIMEALQESASSDQSAKNPFVTPRFLQTFGPILFRTQPEDYFETLSRRIESLPEKEREQEYLVSLNKELEGEAELTRLVECLSLLYVLLLRDGRNLTGLRDKDNVANIERTLLAPIRRLLETVFDVSKDGESEDRHAQLHSVMPLVALKLGIERLDDASRDLGLKSS</sequence>
<dbReference type="EMBL" id="JAACJM010000004">
    <property type="protein sequence ID" value="KAF5372868.1"/>
    <property type="molecule type" value="Genomic_DNA"/>
</dbReference>
<dbReference type="SUPFAM" id="SSF48371">
    <property type="entry name" value="ARM repeat"/>
    <property type="match status" value="1"/>
</dbReference>
<proteinExistence type="predicted"/>
<dbReference type="InterPro" id="IPR013877">
    <property type="entry name" value="YAP-bd/ALF4/Glomulin"/>
</dbReference>
<evidence type="ECO:0000313" key="3">
    <source>
        <dbReference type="Proteomes" id="UP000559256"/>
    </source>
</evidence>
<dbReference type="OrthoDB" id="5396786at2759"/>
<accession>A0A8H5GXG3</accession>
<feature type="region of interest" description="Disordered" evidence="1">
    <location>
        <begin position="101"/>
        <end position="120"/>
    </location>
</feature>